<sequence>MGLRKNRRRTSQQVAAVTVTLALSVAGAAAANASVTADGSVKYTGSVPKWAVSAQDAGAAPADDTVEGEIYLNLQDKQGAEALATAVSTPGSPLYRHPLTPSQWISRFSPTASQYATVVNKLKAEGLTITGTPASRLYVVFRGTADQVNAAFSTSMHLYHHAGTRLAAPAKAPALPSSIARLVSAVSLDQSRLQTRPNLVSPGHVDKASGSSTLNQPKAQARSTQQTTPSTTAACSQYWGQYTSSVPAAYNGQTTYPTNICGYDAKQLRSGYNLNTWNTLGVNGSGQTVAITDAYASPTIVADTNALAAQSGEPALGANQYQQIVPGTFYDEEACGGPSGWQGEQSLDVQAVHSIAPKAKILYVGGSNCGGGLDMALSTIIDQKLATVVSNSWGDVGEDVPAEVLAGEQNIFVQAAGEGIGLYFSSGDNGDEAAALSTPEPDFPASDPFVTSVGGTSMGIDKKGKLAVETGWGTAYQRILDNADGTSTYAGALPGSFGGGAGGGISTLFAEPAYQKGVVPNSLSGGKRVSPDVSALADPYTGFQIGISPITDDGTLATADYENETYGGTSLASPLTAAMVALSQQLTHSSVGFANPTLYTLNRFVPGSFRDVKPSSTPVAVEYTSASSGHRFLITMDKDTSLTTTAGYDDVTGMGAMSFSLAQLLGRGR</sequence>
<evidence type="ECO:0000256" key="9">
    <source>
        <dbReference type="SAM" id="SignalP"/>
    </source>
</evidence>
<evidence type="ECO:0000256" key="8">
    <source>
        <dbReference type="SAM" id="MobiDB-lite"/>
    </source>
</evidence>
<protein>
    <submittedName>
        <fullName evidence="11">Subtilase family protein</fullName>
    </submittedName>
</protein>
<keyword evidence="2" id="KW-0645">Protease</keyword>
<feature type="domain" description="Peptidase S53" evidence="10">
    <location>
        <begin position="262"/>
        <end position="669"/>
    </location>
</feature>
<evidence type="ECO:0000256" key="2">
    <source>
        <dbReference type="ARBA" id="ARBA00022670"/>
    </source>
</evidence>
<accession>A0A2Y8ZVI6</accession>
<evidence type="ECO:0000256" key="7">
    <source>
        <dbReference type="ARBA" id="ARBA00023145"/>
    </source>
</evidence>
<comment type="cofactor">
    <cofactor evidence="1">
        <name>Ca(2+)</name>
        <dbReference type="ChEBI" id="CHEBI:29108"/>
    </cofactor>
</comment>
<keyword evidence="6" id="KW-0106">Calcium</keyword>
<keyword evidence="12" id="KW-1185">Reference proteome</keyword>
<proteinExistence type="predicted"/>
<dbReference type="SMART" id="SM00944">
    <property type="entry name" value="Pro-kuma_activ"/>
    <property type="match status" value="1"/>
</dbReference>
<gene>
    <name evidence="11" type="ORF">SAMN04489750_1204</name>
</gene>
<evidence type="ECO:0000313" key="11">
    <source>
        <dbReference type="EMBL" id="SSA33907.1"/>
    </source>
</evidence>
<dbReference type="InterPro" id="IPR000209">
    <property type="entry name" value="Peptidase_S8/S53_dom"/>
</dbReference>
<keyword evidence="7" id="KW-0865">Zymogen</keyword>
<dbReference type="GO" id="GO:0008240">
    <property type="term" value="F:tripeptidyl-peptidase activity"/>
    <property type="evidence" value="ECO:0007669"/>
    <property type="project" value="TreeGrafter"/>
</dbReference>
<dbReference type="EMBL" id="UESZ01000001">
    <property type="protein sequence ID" value="SSA33907.1"/>
    <property type="molecule type" value="Genomic_DNA"/>
</dbReference>
<dbReference type="Pfam" id="PF09286">
    <property type="entry name" value="Pro-kuma_activ"/>
    <property type="match status" value="1"/>
</dbReference>
<evidence type="ECO:0000256" key="3">
    <source>
        <dbReference type="ARBA" id="ARBA00022723"/>
    </source>
</evidence>
<dbReference type="InterPro" id="IPR036852">
    <property type="entry name" value="Peptidase_S8/S53_dom_sf"/>
</dbReference>
<dbReference type="PANTHER" id="PTHR14218">
    <property type="entry name" value="PROTEASE S8 TRIPEPTIDYL PEPTIDASE I CLN2"/>
    <property type="match status" value="1"/>
</dbReference>
<evidence type="ECO:0000256" key="4">
    <source>
        <dbReference type="ARBA" id="ARBA00022801"/>
    </source>
</evidence>
<dbReference type="Gene3D" id="3.40.50.200">
    <property type="entry name" value="Peptidase S8/S53 domain"/>
    <property type="match status" value="1"/>
</dbReference>
<dbReference type="PANTHER" id="PTHR14218:SF15">
    <property type="entry name" value="TRIPEPTIDYL-PEPTIDASE 1"/>
    <property type="match status" value="1"/>
</dbReference>
<dbReference type="InterPro" id="IPR023828">
    <property type="entry name" value="Peptidase_S8_Ser-AS"/>
</dbReference>
<dbReference type="RefSeq" id="WP_245934017.1">
    <property type="nucleotide sequence ID" value="NZ_QGDN01000001.1"/>
</dbReference>
<dbReference type="Pfam" id="PF00082">
    <property type="entry name" value="Peptidase_S8"/>
    <property type="match status" value="1"/>
</dbReference>
<dbReference type="PROSITE" id="PS51695">
    <property type="entry name" value="SEDOLISIN"/>
    <property type="match status" value="1"/>
</dbReference>
<dbReference type="AlphaFoldDB" id="A0A2Y8ZVI6"/>
<evidence type="ECO:0000256" key="5">
    <source>
        <dbReference type="ARBA" id="ARBA00022825"/>
    </source>
</evidence>
<feature type="chain" id="PRO_5016133190" evidence="9">
    <location>
        <begin position="31"/>
        <end position="669"/>
    </location>
</feature>
<dbReference type="Proteomes" id="UP000250028">
    <property type="component" value="Unassembled WGS sequence"/>
</dbReference>
<dbReference type="GO" id="GO:0006508">
    <property type="term" value="P:proteolysis"/>
    <property type="evidence" value="ECO:0007669"/>
    <property type="project" value="UniProtKB-KW"/>
</dbReference>
<evidence type="ECO:0000313" key="12">
    <source>
        <dbReference type="Proteomes" id="UP000250028"/>
    </source>
</evidence>
<dbReference type="PROSITE" id="PS00138">
    <property type="entry name" value="SUBTILASE_SER"/>
    <property type="match status" value="1"/>
</dbReference>
<feature type="region of interest" description="Disordered" evidence="8">
    <location>
        <begin position="194"/>
        <end position="229"/>
    </location>
</feature>
<dbReference type="SUPFAM" id="SSF54897">
    <property type="entry name" value="Protease propeptides/inhibitors"/>
    <property type="match status" value="1"/>
</dbReference>
<keyword evidence="4" id="KW-0378">Hydrolase</keyword>
<organism evidence="11 12">
    <name type="scientific">Branchiibius hedensis</name>
    <dbReference type="NCBI Taxonomy" id="672460"/>
    <lineage>
        <taxon>Bacteria</taxon>
        <taxon>Bacillati</taxon>
        <taxon>Actinomycetota</taxon>
        <taxon>Actinomycetes</taxon>
        <taxon>Micrococcales</taxon>
        <taxon>Dermacoccaceae</taxon>
        <taxon>Branchiibius</taxon>
    </lineage>
</organism>
<feature type="compositionally biased region" description="Polar residues" evidence="8">
    <location>
        <begin position="209"/>
        <end position="218"/>
    </location>
</feature>
<keyword evidence="9" id="KW-0732">Signal</keyword>
<dbReference type="CDD" id="cd11377">
    <property type="entry name" value="Pro-peptidase_S53"/>
    <property type="match status" value="1"/>
</dbReference>
<evidence type="ECO:0000256" key="6">
    <source>
        <dbReference type="ARBA" id="ARBA00022837"/>
    </source>
</evidence>
<evidence type="ECO:0000256" key="1">
    <source>
        <dbReference type="ARBA" id="ARBA00001913"/>
    </source>
</evidence>
<reference evidence="12" key="1">
    <citation type="submission" date="2016-10" db="EMBL/GenBank/DDBJ databases">
        <authorList>
            <person name="Varghese N."/>
            <person name="Submissions S."/>
        </authorList>
    </citation>
    <scope>NUCLEOTIDE SEQUENCE [LARGE SCALE GENOMIC DNA]</scope>
    <source>
        <strain evidence="12">DSM 22951</strain>
    </source>
</reference>
<keyword evidence="5" id="KW-0720">Serine protease</keyword>
<evidence type="ECO:0000259" key="10">
    <source>
        <dbReference type="PROSITE" id="PS51695"/>
    </source>
</evidence>
<dbReference type="InterPro" id="IPR015366">
    <property type="entry name" value="S53_propep"/>
</dbReference>
<dbReference type="InterPro" id="IPR050819">
    <property type="entry name" value="Tripeptidyl-peptidase_I"/>
</dbReference>
<dbReference type="CDD" id="cd04056">
    <property type="entry name" value="Peptidases_S53"/>
    <property type="match status" value="1"/>
</dbReference>
<dbReference type="SUPFAM" id="SSF52743">
    <property type="entry name" value="Subtilisin-like"/>
    <property type="match status" value="1"/>
</dbReference>
<keyword evidence="3" id="KW-0479">Metal-binding</keyword>
<dbReference type="GO" id="GO:0004252">
    <property type="term" value="F:serine-type endopeptidase activity"/>
    <property type="evidence" value="ECO:0007669"/>
    <property type="project" value="InterPro"/>
</dbReference>
<feature type="compositionally biased region" description="Low complexity" evidence="8">
    <location>
        <begin position="219"/>
        <end position="229"/>
    </location>
</feature>
<dbReference type="InterPro" id="IPR030400">
    <property type="entry name" value="Sedolisin_dom"/>
</dbReference>
<dbReference type="GO" id="GO:0046872">
    <property type="term" value="F:metal ion binding"/>
    <property type="evidence" value="ECO:0007669"/>
    <property type="project" value="UniProtKB-KW"/>
</dbReference>
<feature type="signal peptide" evidence="9">
    <location>
        <begin position="1"/>
        <end position="30"/>
    </location>
</feature>
<name>A0A2Y8ZVI6_9MICO</name>